<dbReference type="EMBL" id="LHXW01000017">
    <property type="protein sequence ID" value="KXA99986.1"/>
    <property type="molecule type" value="Genomic_DNA"/>
</dbReference>
<comment type="caution">
    <text evidence="5">The sequence shown here is derived from an EMBL/GenBank/DDBJ whole genome shotgun (WGS) entry which is preliminary data.</text>
</comment>
<dbReference type="Pfam" id="PF02633">
    <property type="entry name" value="Creatininase"/>
    <property type="match status" value="1"/>
</dbReference>
<sequence length="213" mass="23279">MKVGILALGSHHERHGAALPLDTDAQIAEHIAREAAKRASAEFFGVLKSSYELPEINTGEHQSLEELEGEVREAVQEAKDEGFDAIVLVNAHGGNEKLSERLNAIEENLGMKIIFNTIICKLEGPHAGTGELSIGSVIGITDESKLEEHANVGKHPEVGFAGLQEVREKYLWAEKHAREIEEFGVKIDKFLGEKILQCAIVDVINDVRELGTA</sequence>
<comment type="cofactor">
    <cofactor evidence="1">
        <name>Zn(2+)</name>
        <dbReference type="ChEBI" id="CHEBI:29105"/>
    </cofactor>
</comment>
<evidence type="ECO:0000313" key="5">
    <source>
        <dbReference type="EMBL" id="KXA99986.1"/>
    </source>
</evidence>
<dbReference type="SUPFAM" id="SSF102215">
    <property type="entry name" value="Creatininase"/>
    <property type="match status" value="1"/>
</dbReference>
<gene>
    <name evidence="5" type="ORF">AKJ42_02040</name>
</gene>
<keyword evidence="6" id="KW-1185">Reference proteome</keyword>
<keyword evidence="2" id="KW-0479">Metal-binding</keyword>
<proteinExistence type="predicted"/>
<name>A0A133V0L5_9EURY</name>
<evidence type="ECO:0000256" key="1">
    <source>
        <dbReference type="ARBA" id="ARBA00001947"/>
    </source>
</evidence>
<dbReference type="GO" id="GO:0009231">
    <property type="term" value="P:riboflavin biosynthetic process"/>
    <property type="evidence" value="ECO:0007669"/>
    <property type="project" value="TreeGrafter"/>
</dbReference>
<dbReference type="GO" id="GO:0046872">
    <property type="term" value="F:metal ion binding"/>
    <property type="evidence" value="ECO:0007669"/>
    <property type="project" value="UniProtKB-KW"/>
</dbReference>
<reference evidence="5 6" key="1">
    <citation type="journal article" date="2016" name="Sci. Rep.">
        <title>Metabolic traits of an uncultured archaeal lineage -MSBL1- from brine pools of the Red Sea.</title>
        <authorList>
            <person name="Mwirichia R."/>
            <person name="Alam I."/>
            <person name="Rashid M."/>
            <person name="Vinu M."/>
            <person name="Ba-Alawi W."/>
            <person name="Anthony Kamau A."/>
            <person name="Kamanda Ngugi D."/>
            <person name="Goker M."/>
            <person name="Klenk H.P."/>
            <person name="Bajic V."/>
            <person name="Stingl U."/>
        </authorList>
    </citation>
    <scope>NUCLEOTIDE SEQUENCE [LARGE SCALE GENOMIC DNA]</scope>
    <source>
        <strain evidence="5">SCGC-AAA261C02</strain>
    </source>
</reference>
<dbReference type="PANTHER" id="PTHR35005">
    <property type="entry name" value="3-DEHYDRO-SCYLLO-INOSOSE HYDROLASE"/>
    <property type="match status" value="1"/>
</dbReference>
<dbReference type="Gene3D" id="3.40.50.10310">
    <property type="entry name" value="Creatininase"/>
    <property type="match status" value="1"/>
</dbReference>
<keyword evidence="3" id="KW-0378">Hydrolase</keyword>
<evidence type="ECO:0000256" key="2">
    <source>
        <dbReference type="ARBA" id="ARBA00022723"/>
    </source>
</evidence>
<evidence type="ECO:0000256" key="4">
    <source>
        <dbReference type="ARBA" id="ARBA00022833"/>
    </source>
</evidence>
<evidence type="ECO:0000313" key="6">
    <source>
        <dbReference type="Proteomes" id="UP000070520"/>
    </source>
</evidence>
<dbReference type="GO" id="GO:0016811">
    <property type="term" value="F:hydrolase activity, acting on carbon-nitrogen (but not peptide) bonds, in linear amides"/>
    <property type="evidence" value="ECO:0007669"/>
    <property type="project" value="TreeGrafter"/>
</dbReference>
<organism evidence="5 6">
    <name type="scientific">candidate division MSBL1 archaeon SCGC-AAA261C02</name>
    <dbReference type="NCBI Taxonomy" id="1698272"/>
    <lineage>
        <taxon>Archaea</taxon>
        <taxon>Methanobacteriati</taxon>
        <taxon>Methanobacteriota</taxon>
        <taxon>candidate division MSBL1</taxon>
    </lineage>
</organism>
<dbReference type="NCBIfam" id="NF033501">
    <property type="entry name" value="ArfB_arch_rifla"/>
    <property type="match status" value="1"/>
</dbReference>
<dbReference type="Proteomes" id="UP000070520">
    <property type="component" value="Unassembled WGS sequence"/>
</dbReference>
<protein>
    <recommendedName>
        <fullName evidence="7">2-amino-5-formylamino-6-ribosylaminopyrimidin-4(3H)-one 5'-monophosphate deformylase</fullName>
    </recommendedName>
</protein>
<evidence type="ECO:0000256" key="3">
    <source>
        <dbReference type="ARBA" id="ARBA00022801"/>
    </source>
</evidence>
<dbReference type="InterPro" id="IPR003785">
    <property type="entry name" value="Creatininase/forma_Hydrolase"/>
</dbReference>
<dbReference type="PANTHER" id="PTHR35005:SF1">
    <property type="entry name" value="2-AMINO-5-FORMYLAMINO-6-RIBOSYLAMINOPYRIMIDIN-4(3H)-ONE 5'-MONOPHOSPHATE DEFORMYLASE"/>
    <property type="match status" value="1"/>
</dbReference>
<keyword evidence="4" id="KW-0862">Zinc</keyword>
<accession>A0A133V0L5</accession>
<evidence type="ECO:0008006" key="7">
    <source>
        <dbReference type="Google" id="ProtNLM"/>
    </source>
</evidence>
<dbReference type="InterPro" id="IPR024087">
    <property type="entry name" value="Creatininase-like_sf"/>
</dbReference>
<dbReference type="AlphaFoldDB" id="A0A133V0L5"/>